<name>A0A9D1P8E0_9FIRM</name>
<reference evidence="2" key="1">
    <citation type="submission" date="2020-10" db="EMBL/GenBank/DDBJ databases">
        <authorList>
            <person name="Gilroy R."/>
        </authorList>
    </citation>
    <scope>NUCLEOTIDE SEQUENCE</scope>
    <source>
        <strain evidence="2">CHK183-6373</strain>
    </source>
</reference>
<dbReference type="Pfam" id="PF00248">
    <property type="entry name" value="Aldo_ket_red"/>
    <property type="match status" value="1"/>
</dbReference>
<evidence type="ECO:0000313" key="3">
    <source>
        <dbReference type="Proteomes" id="UP000886884"/>
    </source>
</evidence>
<comment type="caution">
    <text evidence="2">The sequence shown here is derived from an EMBL/GenBank/DDBJ whole genome shotgun (WGS) entry which is preliminary data.</text>
</comment>
<feature type="domain" description="NADP-dependent oxidoreductase" evidence="1">
    <location>
        <begin position="3"/>
        <end position="259"/>
    </location>
</feature>
<dbReference type="Proteomes" id="UP000886884">
    <property type="component" value="Unassembled WGS sequence"/>
</dbReference>
<dbReference type="CDD" id="cd19096">
    <property type="entry name" value="AKR_Fe-S_oxidoreductase"/>
    <property type="match status" value="1"/>
</dbReference>
<dbReference type="PANTHER" id="PTHR43312">
    <property type="entry name" value="D-THREO-ALDOSE 1-DEHYDROGENASE"/>
    <property type="match status" value="1"/>
</dbReference>
<dbReference type="Gene3D" id="3.20.20.100">
    <property type="entry name" value="NADP-dependent oxidoreductase domain"/>
    <property type="match status" value="1"/>
</dbReference>
<protein>
    <submittedName>
        <fullName evidence="2">Aldo/keto reductase</fullName>
    </submittedName>
</protein>
<reference evidence="2" key="2">
    <citation type="journal article" date="2021" name="PeerJ">
        <title>Extensive microbial diversity within the chicken gut microbiome revealed by metagenomics and culture.</title>
        <authorList>
            <person name="Gilroy R."/>
            <person name="Ravi A."/>
            <person name="Getino M."/>
            <person name="Pursley I."/>
            <person name="Horton D.L."/>
            <person name="Alikhan N.F."/>
            <person name="Baker D."/>
            <person name="Gharbi K."/>
            <person name="Hall N."/>
            <person name="Watson M."/>
            <person name="Adriaenssens E.M."/>
            <person name="Foster-Nyarko E."/>
            <person name="Jarju S."/>
            <person name="Secka A."/>
            <person name="Antonio M."/>
            <person name="Oren A."/>
            <person name="Chaudhuri R.R."/>
            <person name="La Ragione R."/>
            <person name="Hildebrand F."/>
            <person name="Pallen M.J."/>
        </authorList>
    </citation>
    <scope>NUCLEOTIDE SEQUENCE</scope>
    <source>
        <strain evidence="2">CHK183-6373</strain>
    </source>
</reference>
<sequence length="378" mass="43338">MKKLGFGLMRLPVRSENPTDIDQETFNRMVDRFLEQGFTYFDTSYVYHNGASETAIREALVKRHERGSFVLASKFPTFMMPDEAQAEGIFHEQLEKCGVEFFDYYLLHNVNRYLYATEIQNARLFEHMKAWKEQGKIRHIAFSYHDDAAHLDQILTEHPEVEAVQIALNYYDWEEPFIQARKCYEVIRKHGAQVIVMEPVKGGMLARVPEDVAARMRQWNAAASPASYAIRFAASLEGVLVVLSGMSTLEQVEDNTSYMRDMKPLAEGERALLQDAKEAFCKTWKYNYEDFAALDENAYGVPISGILRAYNSLLIQPNPTFGAELNYYKSFRSAYDRAFEAGDYAKQTEAIGGAFDVNAALREAIAFETENSFQTYMD</sequence>
<dbReference type="PANTHER" id="PTHR43312:SF2">
    <property type="entry name" value="OXIDOREDUCTASE"/>
    <property type="match status" value="1"/>
</dbReference>
<accession>A0A9D1P8E0</accession>
<evidence type="ECO:0000313" key="2">
    <source>
        <dbReference type="EMBL" id="HIV28456.1"/>
    </source>
</evidence>
<dbReference type="EMBL" id="DVOT01000196">
    <property type="protein sequence ID" value="HIV28456.1"/>
    <property type="molecule type" value="Genomic_DNA"/>
</dbReference>
<evidence type="ECO:0000259" key="1">
    <source>
        <dbReference type="Pfam" id="PF00248"/>
    </source>
</evidence>
<gene>
    <name evidence="2" type="ORF">IAA64_10815</name>
</gene>
<dbReference type="SUPFAM" id="SSF51430">
    <property type="entry name" value="NAD(P)-linked oxidoreductase"/>
    <property type="match status" value="1"/>
</dbReference>
<organism evidence="2 3">
    <name type="scientific">Candidatus Ornithocaccomicrobium faecavium</name>
    <dbReference type="NCBI Taxonomy" id="2840890"/>
    <lineage>
        <taxon>Bacteria</taxon>
        <taxon>Bacillati</taxon>
        <taxon>Bacillota</taxon>
        <taxon>Clostridia</taxon>
        <taxon>Candidatus Ornithocaccomicrobium</taxon>
    </lineage>
</organism>
<dbReference type="AlphaFoldDB" id="A0A9D1P8E0"/>
<proteinExistence type="predicted"/>
<dbReference type="InterPro" id="IPR023210">
    <property type="entry name" value="NADP_OxRdtase_dom"/>
</dbReference>
<dbReference type="InterPro" id="IPR053135">
    <property type="entry name" value="AKR2_Oxidoreductase"/>
</dbReference>
<dbReference type="InterPro" id="IPR036812">
    <property type="entry name" value="NAD(P)_OxRdtase_dom_sf"/>
</dbReference>